<evidence type="ECO:0000256" key="2">
    <source>
        <dbReference type="SAM" id="Phobius"/>
    </source>
</evidence>
<keyword evidence="2" id="KW-0472">Membrane</keyword>
<feature type="transmembrane region" description="Helical" evidence="2">
    <location>
        <begin position="9"/>
        <end position="29"/>
    </location>
</feature>
<keyword evidence="2" id="KW-1133">Transmembrane helix</keyword>
<dbReference type="EMBL" id="BAAARJ010000009">
    <property type="protein sequence ID" value="GAA2616095.1"/>
    <property type="molecule type" value="Genomic_DNA"/>
</dbReference>
<reference evidence="3 4" key="1">
    <citation type="journal article" date="2019" name="Int. J. Syst. Evol. Microbiol.">
        <title>The Global Catalogue of Microorganisms (GCM) 10K type strain sequencing project: providing services to taxonomists for standard genome sequencing and annotation.</title>
        <authorList>
            <consortium name="The Broad Institute Genomics Platform"/>
            <consortium name="The Broad Institute Genome Sequencing Center for Infectious Disease"/>
            <person name="Wu L."/>
            <person name="Ma J."/>
        </authorList>
    </citation>
    <scope>NUCLEOTIDE SEQUENCE [LARGE SCALE GENOMIC DNA]</scope>
    <source>
        <strain evidence="3 4">JCM 16373</strain>
    </source>
</reference>
<evidence type="ECO:0008006" key="5">
    <source>
        <dbReference type="Google" id="ProtNLM"/>
    </source>
</evidence>
<keyword evidence="4" id="KW-1185">Reference proteome</keyword>
<name>A0ABN3Q442_9ACTN</name>
<comment type="caution">
    <text evidence="3">The sequence shown here is derived from an EMBL/GenBank/DDBJ whole genome shotgun (WGS) entry which is preliminary data.</text>
</comment>
<accession>A0ABN3Q442</accession>
<protein>
    <recommendedName>
        <fullName evidence="5">Secreted protein</fullName>
    </recommendedName>
</protein>
<evidence type="ECO:0000313" key="3">
    <source>
        <dbReference type="EMBL" id="GAA2616095.1"/>
    </source>
</evidence>
<feature type="region of interest" description="Disordered" evidence="1">
    <location>
        <begin position="68"/>
        <end position="114"/>
    </location>
</feature>
<organism evidence="3 4">
    <name type="scientific">Streptomyces axinellae</name>
    <dbReference type="NCBI Taxonomy" id="552788"/>
    <lineage>
        <taxon>Bacteria</taxon>
        <taxon>Bacillati</taxon>
        <taxon>Actinomycetota</taxon>
        <taxon>Actinomycetes</taxon>
        <taxon>Kitasatosporales</taxon>
        <taxon>Streptomycetaceae</taxon>
        <taxon>Streptomyces</taxon>
    </lineage>
</organism>
<dbReference type="RefSeq" id="WP_344566490.1">
    <property type="nucleotide sequence ID" value="NZ_BAAARJ010000009.1"/>
</dbReference>
<evidence type="ECO:0000256" key="1">
    <source>
        <dbReference type="SAM" id="MobiDB-lite"/>
    </source>
</evidence>
<proteinExistence type="predicted"/>
<feature type="transmembrane region" description="Helical" evidence="2">
    <location>
        <begin position="35"/>
        <end position="54"/>
    </location>
</feature>
<gene>
    <name evidence="3" type="ORF">GCM10009863_32270</name>
</gene>
<sequence>MPRPNPAQIAYGSVTVICSSLAMLLLTQVRSGPGIVVIALAALALGLLVALTAPTARATLKRRRAVETAAAHRGALPAEQPARHIQSGRHTRPAQHIASAPSVPAAHAGAGARR</sequence>
<keyword evidence="2" id="KW-0812">Transmembrane</keyword>
<evidence type="ECO:0000313" key="4">
    <source>
        <dbReference type="Proteomes" id="UP001501447"/>
    </source>
</evidence>
<dbReference type="Proteomes" id="UP001501447">
    <property type="component" value="Unassembled WGS sequence"/>
</dbReference>